<sequence length="153" mass="15840">MHPIRSLAIALAVVSVTCGGLALAHSGATGIVKQRMDAMKDIAAQMKLIGAMVKAERAYDAAAAAAAADIIVQHADAMLSLFPEGSNEHPSEALTIIWSDWDGFSRSARELSASATVLSETAVGTASAADITAPFAAVGKTCASCHEDYRKPR</sequence>
<evidence type="ECO:0000313" key="7">
    <source>
        <dbReference type="EMBL" id="MDA4847409.1"/>
    </source>
</evidence>
<evidence type="ECO:0000256" key="3">
    <source>
        <dbReference type="ARBA" id="ARBA00022723"/>
    </source>
</evidence>
<dbReference type="PROSITE" id="PS51009">
    <property type="entry name" value="CYTCII"/>
    <property type="match status" value="1"/>
</dbReference>
<feature type="signal peptide" evidence="6">
    <location>
        <begin position="1"/>
        <end position="24"/>
    </location>
</feature>
<dbReference type="SUPFAM" id="SSF47175">
    <property type="entry name" value="Cytochromes"/>
    <property type="match status" value="1"/>
</dbReference>
<proteinExistence type="predicted"/>
<dbReference type="PIRSF" id="PIRSF000027">
    <property type="entry name" value="Cytc_c_prime"/>
    <property type="match status" value="1"/>
</dbReference>
<evidence type="ECO:0000256" key="2">
    <source>
        <dbReference type="ARBA" id="ARBA00022617"/>
    </source>
</evidence>
<protein>
    <submittedName>
        <fullName evidence="7">Cytochrome c</fullName>
    </submittedName>
</protein>
<dbReference type="EMBL" id="JAPJZH010000012">
    <property type="protein sequence ID" value="MDA4847409.1"/>
    <property type="molecule type" value="Genomic_DNA"/>
</dbReference>
<dbReference type="Gene3D" id="1.20.120.10">
    <property type="entry name" value="Cytochrome c/b562"/>
    <property type="match status" value="1"/>
</dbReference>
<keyword evidence="2" id="KW-0349">Heme</keyword>
<dbReference type="Pfam" id="PF01322">
    <property type="entry name" value="Cytochrom_C_2"/>
    <property type="match status" value="1"/>
</dbReference>
<keyword evidence="4" id="KW-0249">Electron transport</keyword>
<evidence type="ECO:0000256" key="1">
    <source>
        <dbReference type="ARBA" id="ARBA00022448"/>
    </source>
</evidence>
<dbReference type="InterPro" id="IPR012127">
    <property type="entry name" value="Cyt_c_prime"/>
</dbReference>
<keyword evidence="6" id="KW-0732">Signal</keyword>
<evidence type="ECO:0000256" key="5">
    <source>
        <dbReference type="ARBA" id="ARBA00023004"/>
    </source>
</evidence>
<gene>
    <name evidence="7" type="ORF">OOZ53_18755</name>
</gene>
<accession>A0ABT4VRV9</accession>
<keyword evidence="5" id="KW-0408">Iron</keyword>
<keyword evidence="8" id="KW-1185">Reference proteome</keyword>
<comment type="caution">
    <text evidence="7">The sequence shown here is derived from an EMBL/GenBank/DDBJ whole genome shotgun (WGS) entry which is preliminary data.</text>
</comment>
<name>A0ABT4VRV9_9HYPH</name>
<evidence type="ECO:0000256" key="6">
    <source>
        <dbReference type="SAM" id="SignalP"/>
    </source>
</evidence>
<organism evidence="7 8">
    <name type="scientific">Hoeflea poritis</name>
    <dbReference type="NCBI Taxonomy" id="2993659"/>
    <lineage>
        <taxon>Bacteria</taxon>
        <taxon>Pseudomonadati</taxon>
        <taxon>Pseudomonadota</taxon>
        <taxon>Alphaproteobacteria</taxon>
        <taxon>Hyphomicrobiales</taxon>
        <taxon>Rhizobiaceae</taxon>
        <taxon>Hoeflea</taxon>
    </lineage>
</organism>
<dbReference type="InterPro" id="IPR002321">
    <property type="entry name" value="Cyt_c_II"/>
</dbReference>
<feature type="chain" id="PRO_5047255514" evidence="6">
    <location>
        <begin position="25"/>
        <end position="153"/>
    </location>
</feature>
<keyword evidence="1" id="KW-0813">Transport</keyword>
<dbReference type="Proteomes" id="UP001148313">
    <property type="component" value="Unassembled WGS sequence"/>
</dbReference>
<reference evidence="7" key="1">
    <citation type="submission" date="2022-11" db="EMBL/GenBank/DDBJ databases">
        <title>Hoeflea poritis sp. nov., isolated from scleractinian coral Porites lutea.</title>
        <authorList>
            <person name="Zhang G."/>
            <person name="Wei Q."/>
            <person name="Cai L."/>
        </authorList>
    </citation>
    <scope>NUCLEOTIDE SEQUENCE</scope>
    <source>
        <strain evidence="7">E7-10</strain>
    </source>
</reference>
<keyword evidence="3" id="KW-0479">Metal-binding</keyword>
<dbReference type="InterPro" id="IPR010980">
    <property type="entry name" value="Cyt_c/b562"/>
</dbReference>
<dbReference type="RefSeq" id="WP_271091230.1">
    <property type="nucleotide sequence ID" value="NZ_JAPJZH010000012.1"/>
</dbReference>
<evidence type="ECO:0000313" key="8">
    <source>
        <dbReference type="Proteomes" id="UP001148313"/>
    </source>
</evidence>
<evidence type="ECO:0000256" key="4">
    <source>
        <dbReference type="ARBA" id="ARBA00022982"/>
    </source>
</evidence>